<protein>
    <submittedName>
        <fullName evidence="1">Uncharacterized protein</fullName>
    </submittedName>
</protein>
<dbReference type="Proteomes" id="UP000215127">
    <property type="component" value="Chromosome 7"/>
</dbReference>
<reference evidence="1 2" key="1">
    <citation type="submission" date="2016-06" db="EMBL/GenBank/DDBJ databases">
        <authorList>
            <person name="Kjaerup R.B."/>
            <person name="Dalgaard T.S."/>
            <person name="Juul-Madsen H.R."/>
        </authorList>
    </citation>
    <scope>NUCLEOTIDE SEQUENCE [LARGE SCALE GENOMIC DNA]</scope>
</reference>
<dbReference type="AlphaFoldDB" id="A0A1X7RZV7"/>
<sequence>MTTTPDSPPGAAPVIPVLPKELLLDVFYHSVSASLDLTISLAHMFELRPRIVATNTSDWRSTRALLNLDLDFSALVGKESYVEFPSTLNVTFDNSLEHATSKDAVSNIILAKFKNLNINIPICMTEIGREDTIYGTLRMPYIWNGWEWMIQRRGFAWISSQGQPDDVPLFIKLMAHQIGDHLRDSLLTRTLDSVWLVRYRKDLDKAMRTLNYIWNPRWELPFEWNVEPLEDGIRSIRMWKEHIQYW</sequence>
<gene>
    <name evidence="1" type="ORF">ZT3D7_G8058</name>
</gene>
<proteinExistence type="predicted"/>
<evidence type="ECO:0000313" key="2">
    <source>
        <dbReference type="Proteomes" id="UP000215127"/>
    </source>
</evidence>
<name>A0A1X7RZV7_ZYMT9</name>
<dbReference type="EMBL" id="LT853698">
    <property type="protein sequence ID" value="SMQ52905.1"/>
    <property type="molecule type" value="Genomic_DNA"/>
</dbReference>
<organism evidence="1 2">
    <name type="scientific">Zymoseptoria tritici (strain ST99CH_3D7)</name>
    <dbReference type="NCBI Taxonomy" id="1276538"/>
    <lineage>
        <taxon>Eukaryota</taxon>
        <taxon>Fungi</taxon>
        <taxon>Dikarya</taxon>
        <taxon>Ascomycota</taxon>
        <taxon>Pezizomycotina</taxon>
        <taxon>Dothideomycetes</taxon>
        <taxon>Dothideomycetidae</taxon>
        <taxon>Mycosphaerellales</taxon>
        <taxon>Mycosphaerellaceae</taxon>
        <taxon>Zymoseptoria</taxon>
    </lineage>
</organism>
<evidence type="ECO:0000313" key="1">
    <source>
        <dbReference type="EMBL" id="SMQ52905.1"/>
    </source>
</evidence>
<keyword evidence="2" id="KW-1185">Reference proteome</keyword>
<accession>A0A1X7RZV7</accession>